<proteinExistence type="predicted"/>
<evidence type="ECO:0000313" key="1">
    <source>
        <dbReference type="EMBL" id="CAB4120842.1"/>
    </source>
</evidence>
<organism evidence="1">
    <name type="scientific">uncultured Caudovirales phage</name>
    <dbReference type="NCBI Taxonomy" id="2100421"/>
    <lineage>
        <taxon>Viruses</taxon>
        <taxon>Duplodnaviria</taxon>
        <taxon>Heunggongvirae</taxon>
        <taxon>Uroviricota</taxon>
        <taxon>Caudoviricetes</taxon>
        <taxon>Peduoviridae</taxon>
        <taxon>Maltschvirus</taxon>
        <taxon>Maltschvirus maltsch</taxon>
    </lineage>
</organism>
<protein>
    <submittedName>
        <fullName evidence="1">Uncharacterized protein</fullName>
    </submittedName>
</protein>
<reference evidence="1" key="1">
    <citation type="submission" date="2020-04" db="EMBL/GenBank/DDBJ databases">
        <authorList>
            <person name="Chiriac C."/>
            <person name="Salcher M."/>
            <person name="Ghai R."/>
            <person name="Kavagutti S V."/>
        </authorList>
    </citation>
    <scope>NUCLEOTIDE SEQUENCE</scope>
</reference>
<name>A0A6J5KI63_9CAUD</name>
<gene>
    <name evidence="1" type="ORF">UFOVP2_20</name>
</gene>
<sequence>MLSNNTTRKPLAYNIALARIKEEQQRLQRQAEWLKAHQKHINAIAKRFEKLPEGTLTYGPSFSISQGYEDISLTMSATMSNIEGFKCEQLKSVLELFIDADETSSTDWAEYLNRDFRFTFKIADSKDTIMVNIAAYAKPDSPTCQKILKEVKTTTREVNVYEMVCTE</sequence>
<dbReference type="EMBL" id="LR796138">
    <property type="protein sequence ID" value="CAB4120842.1"/>
    <property type="molecule type" value="Genomic_DNA"/>
</dbReference>
<accession>A0A6J5KI63</accession>